<protein>
    <submittedName>
        <fullName evidence="8">SusD-like starch-binding protein associating with outer membrane</fullName>
    </submittedName>
</protein>
<keyword evidence="3" id="KW-0732">Signal</keyword>
<evidence type="ECO:0000256" key="4">
    <source>
        <dbReference type="ARBA" id="ARBA00023136"/>
    </source>
</evidence>
<keyword evidence="9" id="KW-1185">Reference proteome</keyword>
<keyword evidence="4" id="KW-0472">Membrane</keyword>
<dbReference type="InterPro" id="IPR033985">
    <property type="entry name" value="SusD-like_N"/>
</dbReference>
<proteinExistence type="inferred from homology"/>
<evidence type="ECO:0000256" key="3">
    <source>
        <dbReference type="ARBA" id="ARBA00022729"/>
    </source>
</evidence>
<comment type="subcellular location">
    <subcellularLocation>
        <location evidence="1">Cell outer membrane</location>
    </subcellularLocation>
</comment>
<comment type="similarity">
    <text evidence="2">Belongs to the SusD family.</text>
</comment>
<dbReference type="CDD" id="cd08977">
    <property type="entry name" value="SusD"/>
    <property type="match status" value="1"/>
</dbReference>
<dbReference type="GO" id="GO:0009279">
    <property type="term" value="C:cell outer membrane"/>
    <property type="evidence" value="ECO:0007669"/>
    <property type="project" value="UniProtKB-SubCell"/>
</dbReference>
<feature type="domain" description="SusD-like N-terminal" evidence="7">
    <location>
        <begin position="77"/>
        <end position="216"/>
    </location>
</feature>
<evidence type="ECO:0000256" key="2">
    <source>
        <dbReference type="ARBA" id="ARBA00006275"/>
    </source>
</evidence>
<dbReference type="Pfam" id="PF07980">
    <property type="entry name" value="SusD_RagB"/>
    <property type="match status" value="1"/>
</dbReference>
<evidence type="ECO:0000256" key="1">
    <source>
        <dbReference type="ARBA" id="ARBA00004442"/>
    </source>
</evidence>
<dbReference type="SUPFAM" id="SSF48452">
    <property type="entry name" value="TPR-like"/>
    <property type="match status" value="1"/>
</dbReference>
<keyword evidence="5" id="KW-0998">Cell outer membrane</keyword>
<dbReference type="AlphaFoldDB" id="A0A2U1B308"/>
<gene>
    <name evidence="8" type="ORF">C8E01_102167</name>
</gene>
<dbReference type="Pfam" id="PF14322">
    <property type="entry name" value="SusD-like_3"/>
    <property type="match status" value="1"/>
</dbReference>
<sequence>MRIKHLFIGLGLCCSVALSSCEEVIEVEPEFQRDADFLFNNLDDYEFALTGAYARFRNVAYFGSGAQTTGTWSQLPDMMSDNLVQTSEDLANWSNQTNWVYTSDEDDVAQAWLAAYSVITQSNIVLRNIDNFASENPGRVNRLKGQALAIRAMAHFDLLRYWAVSYDRNSNELGVPYIESVDPEAKPARETVQENYNKIFRDLEEAETLLGDVDRAVNTSNRAFIDQIVVKAILARVNLYAKNYDAAETYATQVIDARPLATRAQFPGVWTDATYAGVIWSINFNAGEGSASSGTFNGPSNRNRFRPSEELLAEYNANDIRTTAYFGTRNLSGSPRTVMTKFLSRGTASDNLVDWKVFRTAEMYLIRAEARAMKSTPDLLGAIADLHTLRAARIEGYNPLLNTPVGLQATLDAIALERRKELIGEGHRFFDLKRTTRTIEREDCGTTATNCSLAPTAREWAWPIPQGEIDANPTLESQQTTGY</sequence>
<dbReference type="InterPro" id="IPR012944">
    <property type="entry name" value="SusD_RagB_dom"/>
</dbReference>
<organism evidence="8 9">
    <name type="scientific">Pontibacter virosus</name>
    <dbReference type="NCBI Taxonomy" id="1765052"/>
    <lineage>
        <taxon>Bacteria</taxon>
        <taxon>Pseudomonadati</taxon>
        <taxon>Bacteroidota</taxon>
        <taxon>Cytophagia</taxon>
        <taxon>Cytophagales</taxon>
        <taxon>Hymenobacteraceae</taxon>
        <taxon>Pontibacter</taxon>
    </lineage>
</organism>
<dbReference type="Gene3D" id="1.25.40.900">
    <property type="match status" value="1"/>
</dbReference>
<comment type="caution">
    <text evidence="8">The sequence shown here is derived from an EMBL/GenBank/DDBJ whole genome shotgun (WGS) entry which is preliminary data.</text>
</comment>
<dbReference type="PROSITE" id="PS51257">
    <property type="entry name" value="PROKAR_LIPOPROTEIN"/>
    <property type="match status" value="1"/>
</dbReference>
<evidence type="ECO:0000256" key="5">
    <source>
        <dbReference type="ARBA" id="ARBA00023237"/>
    </source>
</evidence>
<dbReference type="OrthoDB" id="9792139at2"/>
<accession>A0A2U1B308</accession>
<evidence type="ECO:0000259" key="6">
    <source>
        <dbReference type="Pfam" id="PF07980"/>
    </source>
</evidence>
<dbReference type="InterPro" id="IPR011990">
    <property type="entry name" value="TPR-like_helical_dom_sf"/>
</dbReference>
<dbReference type="Gene3D" id="1.25.40.390">
    <property type="match status" value="1"/>
</dbReference>
<dbReference type="EMBL" id="QEKI01000002">
    <property type="protein sequence ID" value="PVY42991.1"/>
    <property type="molecule type" value="Genomic_DNA"/>
</dbReference>
<dbReference type="Gene3D" id="2.20.20.130">
    <property type="match status" value="1"/>
</dbReference>
<name>A0A2U1B308_9BACT</name>
<dbReference type="Proteomes" id="UP000245466">
    <property type="component" value="Unassembled WGS sequence"/>
</dbReference>
<evidence type="ECO:0000259" key="7">
    <source>
        <dbReference type="Pfam" id="PF14322"/>
    </source>
</evidence>
<reference evidence="8 9" key="1">
    <citation type="submission" date="2018-04" db="EMBL/GenBank/DDBJ databases">
        <title>Genomic Encyclopedia of Type Strains, Phase IV (KMG-IV): sequencing the most valuable type-strain genomes for metagenomic binning, comparative biology and taxonomic classification.</title>
        <authorList>
            <person name="Goeker M."/>
        </authorList>
    </citation>
    <scope>NUCLEOTIDE SEQUENCE [LARGE SCALE GENOMIC DNA]</scope>
    <source>
        <strain evidence="8 9">DSM 100231</strain>
    </source>
</reference>
<feature type="domain" description="RagB/SusD" evidence="6">
    <location>
        <begin position="345"/>
        <end position="483"/>
    </location>
</feature>
<evidence type="ECO:0000313" key="9">
    <source>
        <dbReference type="Proteomes" id="UP000245466"/>
    </source>
</evidence>
<dbReference type="RefSeq" id="WP_116542036.1">
    <property type="nucleotide sequence ID" value="NZ_QEKI01000002.1"/>
</dbReference>
<evidence type="ECO:0000313" key="8">
    <source>
        <dbReference type="EMBL" id="PVY42991.1"/>
    </source>
</evidence>